<dbReference type="Proteomes" id="UP000267096">
    <property type="component" value="Unassembled WGS sequence"/>
</dbReference>
<dbReference type="InterPro" id="IPR041625">
    <property type="entry name" value="Beta-mannosidase_Ig"/>
</dbReference>
<dbReference type="OrthoDB" id="2866996at2759"/>
<evidence type="ECO:0000313" key="2">
    <source>
        <dbReference type="EMBL" id="VDK19710.1"/>
    </source>
</evidence>
<sequence>MLSTQEEEFVIRGQLKKSDGTKISYDAILLPNRLYKVDEQHFGEATIRCVQKVNESTYSIELVTDRITPLVWLQLLNSDGVQAHWFSDNAFTMTEPTKTVWLYLIKFDSKRPSIGFDDIRVCSLRNCGLQTFD</sequence>
<accession>A0A0M3J448</accession>
<protein>
    <submittedName>
        <fullName evidence="4">Beta-mannosidase</fullName>
    </submittedName>
</protein>
<dbReference type="Pfam" id="PF17753">
    <property type="entry name" value="Ig_mannosidase"/>
    <property type="match status" value="1"/>
</dbReference>
<dbReference type="WBParaSite" id="ASIM_0000231501-mRNA-1">
    <property type="protein sequence ID" value="ASIM_0000231501-mRNA-1"/>
    <property type="gene ID" value="ASIM_0000231501"/>
</dbReference>
<dbReference type="AlphaFoldDB" id="A0A0M3J448"/>
<evidence type="ECO:0000313" key="3">
    <source>
        <dbReference type="Proteomes" id="UP000267096"/>
    </source>
</evidence>
<evidence type="ECO:0000313" key="4">
    <source>
        <dbReference type="WBParaSite" id="ASIM_0000231501-mRNA-1"/>
    </source>
</evidence>
<dbReference type="EMBL" id="UYRR01002806">
    <property type="protein sequence ID" value="VDK19710.1"/>
    <property type="molecule type" value="Genomic_DNA"/>
</dbReference>
<gene>
    <name evidence="2" type="ORF">ASIM_LOCUS2181</name>
</gene>
<keyword evidence="3" id="KW-1185">Reference proteome</keyword>
<organism evidence="4">
    <name type="scientific">Anisakis simplex</name>
    <name type="common">Herring worm</name>
    <dbReference type="NCBI Taxonomy" id="6269"/>
    <lineage>
        <taxon>Eukaryota</taxon>
        <taxon>Metazoa</taxon>
        <taxon>Ecdysozoa</taxon>
        <taxon>Nematoda</taxon>
        <taxon>Chromadorea</taxon>
        <taxon>Rhabditida</taxon>
        <taxon>Spirurina</taxon>
        <taxon>Ascaridomorpha</taxon>
        <taxon>Ascaridoidea</taxon>
        <taxon>Anisakidae</taxon>
        <taxon>Anisakis</taxon>
        <taxon>Anisakis simplex complex</taxon>
    </lineage>
</organism>
<evidence type="ECO:0000259" key="1">
    <source>
        <dbReference type="Pfam" id="PF17753"/>
    </source>
</evidence>
<feature type="domain" description="Beta-mannosidase Ig-fold" evidence="1">
    <location>
        <begin position="50"/>
        <end position="126"/>
    </location>
</feature>
<reference evidence="4" key="1">
    <citation type="submission" date="2017-02" db="UniProtKB">
        <authorList>
            <consortium name="WormBaseParasite"/>
        </authorList>
    </citation>
    <scope>IDENTIFICATION</scope>
</reference>
<proteinExistence type="predicted"/>
<name>A0A0M3J448_ANISI</name>
<reference evidence="2 3" key="2">
    <citation type="submission" date="2018-11" db="EMBL/GenBank/DDBJ databases">
        <authorList>
            <consortium name="Pathogen Informatics"/>
        </authorList>
    </citation>
    <scope>NUCLEOTIDE SEQUENCE [LARGE SCALE GENOMIC DNA]</scope>
</reference>